<keyword evidence="4 9" id="KW-0547">Nucleotide-binding</keyword>
<dbReference type="AlphaFoldDB" id="A0A1T4XIR2"/>
<sequence length="646" mass="72949">MCGIVGFQSFASLPDTRIVVQAMADSLLNRGPDSSGIWIDEHVGIALAHRRLAILELSVAGHQPMHSTSERYVIAFNGEVYNHNKLRAELKKANLSHCWRGHSDTETLLAAIETWGIEATLQRCIGMFAIALWDKESQTLTLARDRVGEKPLYYGWQGDTFLFGSELKALKTHPAFQADINRDALCLYMRHNYIPAPYSIYQGIQKLLPGTWLQVSRTQRESETKTYWSGVEVSRQGKATPFTGSPEDAVNTLENLLKNAIGQQMMADVPLGAFLSGGIDSSTVVALMQAQSSQPIKTFSIGFHEELYNEAAHAKEVAQHLGTDHTELYVTPDDCMQVIPRLPTLYDEPFADSSQIPTFLVSQLARQHVTVSLSGDAGDELFAGYNRYQLTANTWARLSRIPRPIRQWAAKTITSISPASWNRIANTLKSVIPSFGQWANMGDKLHKGARVMASHSAADLYIGMVSGWQYPTNVVIGGTEPPTFLTGYLPNLSHLNTVERMMVLDLLTYLPDDILCKIDRAAMGVSLESRVPFLDHRLIEFAWQLPLEYKLRENQTKWVLRQVLYRHVPKELIDRPKMGFGIPVDSWLRGSLRDWAENLLSESRLRQDGYFNPALIRQKWKEHLSGQRNWQNDLWSVLMFNAWIEH</sequence>
<evidence type="ECO:0000256" key="2">
    <source>
        <dbReference type="ARBA" id="ARBA00005752"/>
    </source>
</evidence>
<evidence type="ECO:0000256" key="9">
    <source>
        <dbReference type="PIRSR" id="PIRSR001589-2"/>
    </source>
</evidence>
<dbReference type="PIRSF" id="PIRSF001589">
    <property type="entry name" value="Asn_synthetase_glu-h"/>
    <property type="match status" value="1"/>
</dbReference>
<dbReference type="GO" id="GO:0004066">
    <property type="term" value="F:asparagine synthase (glutamine-hydrolyzing) activity"/>
    <property type="evidence" value="ECO:0007669"/>
    <property type="project" value="UniProtKB-EC"/>
</dbReference>
<dbReference type="Gene3D" id="3.40.50.620">
    <property type="entry name" value="HUPs"/>
    <property type="match status" value="1"/>
</dbReference>
<comment type="similarity">
    <text evidence="2">Belongs to the asparagine synthetase family.</text>
</comment>
<dbReference type="CDD" id="cd01991">
    <property type="entry name" value="Asn_synthase_B_C"/>
    <property type="match status" value="1"/>
</dbReference>
<dbReference type="PANTHER" id="PTHR43284">
    <property type="entry name" value="ASPARAGINE SYNTHETASE (GLUTAMINE-HYDROLYZING)"/>
    <property type="match status" value="1"/>
</dbReference>
<dbReference type="Proteomes" id="UP000190460">
    <property type="component" value="Unassembled WGS sequence"/>
</dbReference>
<reference evidence="12 13" key="1">
    <citation type="submission" date="2017-02" db="EMBL/GenBank/DDBJ databases">
        <authorList>
            <person name="Peterson S.W."/>
        </authorList>
    </citation>
    <scope>NUCLEOTIDE SEQUENCE [LARGE SCALE GENOMIC DNA]</scope>
    <source>
        <strain evidence="12 13">ATCC 49788</strain>
    </source>
</reference>
<keyword evidence="5 9" id="KW-0067">ATP-binding</keyword>
<keyword evidence="8" id="KW-0061">Asparagine biosynthesis</keyword>
<feature type="binding site" evidence="9">
    <location>
        <begin position="374"/>
        <end position="375"/>
    </location>
    <ligand>
        <name>ATP</name>
        <dbReference type="ChEBI" id="CHEBI:30616"/>
    </ligand>
</feature>
<feature type="active site" description="For GATase activity" evidence="8">
    <location>
        <position position="2"/>
    </location>
</feature>
<feature type="binding site" evidence="9">
    <location>
        <position position="301"/>
    </location>
    <ligand>
        <name>ATP</name>
        <dbReference type="ChEBI" id="CHEBI:30616"/>
    </ligand>
</feature>
<evidence type="ECO:0000256" key="1">
    <source>
        <dbReference type="ARBA" id="ARBA00005187"/>
    </source>
</evidence>
<dbReference type="InterPro" id="IPR006426">
    <property type="entry name" value="Asn_synth_AEB"/>
</dbReference>
<keyword evidence="8" id="KW-0028">Amino-acid biosynthesis</keyword>
<dbReference type="OrthoDB" id="9763290at2"/>
<dbReference type="InterPro" id="IPR001962">
    <property type="entry name" value="Asn_synthase"/>
</dbReference>
<dbReference type="Gene3D" id="3.60.20.10">
    <property type="entry name" value="Glutamine Phosphoribosylpyrophosphate, subunit 1, domain 1"/>
    <property type="match status" value="1"/>
</dbReference>
<evidence type="ECO:0000313" key="12">
    <source>
        <dbReference type="EMBL" id="SKA89414.1"/>
    </source>
</evidence>
<accession>A0A1T4XIR2</accession>
<dbReference type="InterPro" id="IPR033738">
    <property type="entry name" value="AsnB_N"/>
</dbReference>
<dbReference type="InterPro" id="IPR051786">
    <property type="entry name" value="ASN_synthetase/amidase"/>
</dbReference>
<dbReference type="NCBIfam" id="TIGR01536">
    <property type="entry name" value="asn_synth_AEB"/>
    <property type="match status" value="1"/>
</dbReference>
<feature type="domain" description="Glutamine amidotransferase type-2" evidence="11">
    <location>
        <begin position="2"/>
        <end position="218"/>
    </location>
</feature>
<evidence type="ECO:0000256" key="8">
    <source>
        <dbReference type="PIRSR" id="PIRSR001589-1"/>
    </source>
</evidence>
<dbReference type="EC" id="6.3.5.4" evidence="3"/>
<dbReference type="STRING" id="92487.SAMN02745130_03037"/>
<evidence type="ECO:0000256" key="10">
    <source>
        <dbReference type="PIRSR" id="PIRSR001589-3"/>
    </source>
</evidence>
<dbReference type="GO" id="GO:0005829">
    <property type="term" value="C:cytosol"/>
    <property type="evidence" value="ECO:0007669"/>
    <property type="project" value="TreeGrafter"/>
</dbReference>
<keyword evidence="6 8" id="KW-0315">Glutamine amidotransferase</keyword>
<dbReference type="InterPro" id="IPR029055">
    <property type="entry name" value="Ntn_hydrolases_N"/>
</dbReference>
<dbReference type="InterPro" id="IPR014729">
    <property type="entry name" value="Rossmann-like_a/b/a_fold"/>
</dbReference>
<dbReference type="PANTHER" id="PTHR43284:SF1">
    <property type="entry name" value="ASPARAGINE SYNTHETASE"/>
    <property type="match status" value="1"/>
</dbReference>
<dbReference type="Pfam" id="PF00733">
    <property type="entry name" value="Asn_synthase"/>
    <property type="match status" value="1"/>
</dbReference>
<keyword evidence="13" id="KW-1185">Reference proteome</keyword>
<evidence type="ECO:0000256" key="7">
    <source>
        <dbReference type="ARBA" id="ARBA00048741"/>
    </source>
</evidence>
<dbReference type="InterPro" id="IPR017932">
    <property type="entry name" value="GATase_2_dom"/>
</dbReference>
<dbReference type="SUPFAM" id="SSF52402">
    <property type="entry name" value="Adenine nucleotide alpha hydrolases-like"/>
    <property type="match status" value="1"/>
</dbReference>
<dbReference type="SUPFAM" id="SSF56235">
    <property type="entry name" value="N-terminal nucleophile aminohydrolases (Ntn hydrolases)"/>
    <property type="match status" value="1"/>
</dbReference>
<dbReference type="CDD" id="cd00712">
    <property type="entry name" value="AsnB"/>
    <property type="match status" value="1"/>
</dbReference>
<comment type="pathway">
    <text evidence="1">Amino-acid biosynthesis; L-asparagine biosynthesis; L-asparagine from L-aspartate (L-Gln route): step 1/1.</text>
</comment>
<protein>
    <recommendedName>
        <fullName evidence="3">asparagine synthase (glutamine-hydrolyzing)</fullName>
        <ecNumber evidence="3">6.3.5.4</ecNumber>
    </recommendedName>
</protein>
<comment type="catalytic activity">
    <reaction evidence="7">
        <text>L-aspartate + L-glutamine + ATP + H2O = L-asparagine + L-glutamate + AMP + diphosphate + H(+)</text>
        <dbReference type="Rhea" id="RHEA:12228"/>
        <dbReference type="ChEBI" id="CHEBI:15377"/>
        <dbReference type="ChEBI" id="CHEBI:15378"/>
        <dbReference type="ChEBI" id="CHEBI:29985"/>
        <dbReference type="ChEBI" id="CHEBI:29991"/>
        <dbReference type="ChEBI" id="CHEBI:30616"/>
        <dbReference type="ChEBI" id="CHEBI:33019"/>
        <dbReference type="ChEBI" id="CHEBI:58048"/>
        <dbReference type="ChEBI" id="CHEBI:58359"/>
        <dbReference type="ChEBI" id="CHEBI:456215"/>
        <dbReference type="EC" id="6.3.5.4"/>
    </reaction>
</comment>
<feature type="binding site" evidence="9">
    <location>
        <position position="104"/>
    </location>
    <ligand>
        <name>L-glutamine</name>
        <dbReference type="ChEBI" id="CHEBI:58359"/>
    </ligand>
</feature>
<evidence type="ECO:0000256" key="5">
    <source>
        <dbReference type="ARBA" id="ARBA00022840"/>
    </source>
</evidence>
<dbReference type="GO" id="GO:0005524">
    <property type="term" value="F:ATP binding"/>
    <property type="evidence" value="ECO:0007669"/>
    <property type="project" value="UniProtKB-KW"/>
</dbReference>
<dbReference type="EMBL" id="FUYB01000018">
    <property type="protein sequence ID" value="SKA89414.1"/>
    <property type="molecule type" value="Genomic_DNA"/>
</dbReference>
<dbReference type="PROSITE" id="PS51278">
    <property type="entry name" value="GATASE_TYPE_2"/>
    <property type="match status" value="1"/>
</dbReference>
<evidence type="ECO:0000256" key="6">
    <source>
        <dbReference type="ARBA" id="ARBA00022962"/>
    </source>
</evidence>
<feature type="site" description="Important for beta-aspartyl-AMP intermediate formation" evidence="10">
    <location>
        <position position="376"/>
    </location>
</feature>
<dbReference type="RefSeq" id="WP_078923489.1">
    <property type="nucleotide sequence ID" value="NZ_FUYB01000018.1"/>
</dbReference>
<dbReference type="GO" id="GO:0006529">
    <property type="term" value="P:asparagine biosynthetic process"/>
    <property type="evidence" value="ECO:0007669"/>
    <property type="project" value="UniProtKB-KW"/>
</dbReference>
<evidence type="ECO:0000313" key="13">
    <source>
        <dbReference type="Proteomes" id="UP000190460"/>
    </source>
</evidence>
<name>A0A1T4XIR2_9GAMM</name>
<proteinExistence type="inferred from homology"/>
<evidence type="ECO:0000259" key="11">
    <source>
        <dbReference type="PROSITE" id="PS51278"/>
    </source>
</evidence>
<organism evidence="12 13">
    <name type="scientific">Thiothrix eikelboomii</name>
    <dbReference type="NCBI Taxonomy" id="92487"/>
    <lineage>
        <taxon>Bacteria</taxon>
        <taxon>Pseudomonadati</taxon>
        <taxon>Pseudomonadota</taxon>
        <taxon>Gammaproteobacteria</taxon>
        <taxon>Thiotrichales</taxon>
        <taxon>Thiotrichaceae</taxon>
        <taxon>Thiothrix</taxon>
    </lineage>
</organism>
<evidence type="ECO:0000256" key="4">
    <source>
        <dbReference type="ARBA" id="ARBA00022741"/>
    </source>
</evidence>
<gene>
    <name evidence="12" type="ORF">SAMN02745130_03037</name>
</gene>
<dbReference type="Pfam" id="PF13522">
    <property type="entry name" value="GATase_6"/>
    <property type="match status" value="1"/>
</dbReference>
<evidence type="ECO:0000256" key="3">
    <source>
        <dbReference type="ARBA" id="ARBA00012737"/>
    </source>
</evidence>